<comment type="similarity">
    <text evidence="11 12">Belongs to the TonB-dependent receptor family.</text>
</comment>
<accession>A0A2V3V6A8</accession>
<evidence type="ECO:0000313" key="17">
    <source>
        <dbReference type="Proteomes" id="UP000248014"/>
    </source>
</evidence>
<dbReference type="OrthoDB" id="9760494at2"/>
<evidence type="ECO:0000256" key="6">
    <source>
        <dbReference type="ARBA" id="ARBA00023004"/>
    </source>
</evidence>
<feature type="chain" id="PRO_5015972965" evidence="13">
    <location>
        <begin position="23"/>
        <end position="822"/>
    </location>
</feature>
<dbReference type="InterPro" id="IPR039426">
    <property type="entry name" value="TonB-dep_rcpt-like"/>
</dbReference>
<evidence type="ECO:0000256" key="12">
    <source>
        <dbReference type="RuleBase" id="RU003357"/>
    </source>
</evidence>
<protein>
    <submittedName>
        <fullName evidence="16">Outer membrane receptor protein involved in Fe transport</fullName>
    </submittedName>
</protein>
<proteinExistence type="inferred from homology"/>
<keyword evidence="4" id="KW-0410">Iron transport</keyword>
<evidence type="ECO:0000256" key="7">
    <source>
        <dbReference type="ARBA" id="ARBA00023065"/>
    </source>
</evidence>
<dbReference type="InterPro" id="IPR012910">
    <property type="entry name" value="Plug_dom"/>
</dbReference>
<dbReference type="GO" id="GO:0009279">
    <property type="term" value="C:cell outer membrane"/>
    <property type="evidence" value="ECO:0007669"/>
    <property type="project" value="UniProtKB-SubCell"/>
</dbReference>
<comment type="caution">
    <text evidence="16">The sequence shown here is derived from an EMBL/GenBank/DDBJ whole genome shotgun (WGS) entry which is preliminary data.</text>
</comment>
<evidence type="ECO:0000256" key="10">
    <source>
        <dbReference type="ARBA" id="ARBA00023237"/>
    </source>
</evidence>
<keyword evidence="17" id="KW-1185">Reference proteome</keyword>
<dbReference type="GO" id="GO:0006826">
    <property type="term" value="P:iron ion transport"/>
    <property type="evidence" value="ECO:0007669"/>
    <property type="project" value="UniProtKB-KW"/>
</dbReference>
<feature type="domain" description="TonB-dependent receptor-like beta-barrel" evidence="14">
    <location>
        <begin position="278"/>
        <end position="781"/>
    </location>
</feature>
<keyword evidence="3 11" id="KW-1134">Transmembrane beta strand</keyword>
<evidence type="ECO:0000256" key="11">
    <source>
        <dbReference type="PROSITE-ProRule" id="PRU01360"/>
    </source>
</evidence>
<evidence type="ECO:0000256" key="13">
    <source>
        <dbReference type="SAM" id="SignalP"/>
    </source>
</evidence>
<organism evidence="16 17">
    <name type="scientific">Blastomonas natatoria</name>
    <dbReference type="NCBI Taxonomy" id="34015"/>
    <lineage>
        <taxon>Bacteria</taxon>
        <taxon>Pseudomonadati</taxon>
        <taxon>Pseudomonadota</taxon>
        <taxon>Alphaproteobacteria</taxon>
        <taxon>Sphingomonadales</taxon>
        <taxon>Sphingomonadaceae</taxon>
        <taxon>Blastomonas</taxon>
    </lineage>
</organism>
<evidence type="ECO:0000259" key="15">
    <source>
        <dbReference type="Pfam" id="PF07715"/>
    </source>
</evidence>
<keyword evidence="10 11" id="KW-0998">Cell outer membrane</keyword>
<name>A0A2V3V6A8_9SPHN</name>
<comment type="subcellular location">
    <subcellularLocation>
        <location evidence="1 11">Cell outer membrane</location>
        <topology evidence="1 11">Multi-pass membrane protein</topology>
    </subcellularLocation>
</comment>
<keyword evidence="6" id="KW-0408">Iron</keyword>
<reference evidence="16 17" key="1">
    <citation type="submission" date="2018-05" db="EMBL/GenBank/DDBJ databases">
        <title>Genomic Encyclopedia of Type Strains, Phase IV (KMG-IV): sequencing the most valuable type-strain genomes for metagenomic binning, comparative biology and taxonomic classification.</title>
        <authorList>
            <person name="Goeker M."/>
        </authorList>
    </citation>
    <scope>NUCLEOTIDE SEQUENCE [LARGE SCALE GENOMIC DNA]</scope>
    <source>
        <strain evidence="16 17">DSM 3183</strain>
    </source>
</reference>
<keyword evidence="9 11" id="KW-0472">Membrane</keyword>
<feature type="signal peptide" evidence="13">
    <location>
        <begin position="1"/>
        <end position="22"/>
    </location>
</feature>
<dbReference type="PANTHER" id="PTHR32552">
    <property type="entry name" value="FERRICHROME IRON RECEPTOR-RELATED"/>
    <property type="match status" value="1"/>
</dbReference>
<evidence type="ECO:0000256" key="8">
    <source>
        <dbReference type="ARBA" id="ARBA00023077"/>
    </source>
</evidence>
<dbReference type="InterPro" id="IPR037066">
    <property type="entry name" value="Plug_dom_sf"/>
</dbReference>
<keyword evidence="13" id="KW-0732">Signal</keyword>
<dbReference type="PROSITE" id="PS52016">
    <property type="entry name" value="TONB_DEPENDENT_REC_3"/>
    <property type="match status" value="1"/>
</dbReference>
<keyword evidence="2 11" id="KW-0813">Transport</keyword>
<keyword evidence="16" id="KW-0675">Receptor</keyword>
<evidence type="ECO:0000259" key="14">
    <source>
        <dbReference type="Pfam" id="PF00593"/>
    </source>
</evidence>
<evidence type="ECO:0000256" key="3">
    <source>
        <dbReference type="ARBA" id="ARBA00022452"/>
    </source>
</evidence>
<evidence type="ECO:0000256" key="4">
    <source>
        <dbReference type="ARBA" id="ARBA00022496"/>
    </source>
</evidence>
<gene>
    <name evidence="16" type="ORF">C7451_10529</name>
</gene>
<evidence type="ECO:0000256" key="1">
    <source>
        <dbReference type="ARBA" id="ARBA00004571"/>
    </source>
</evidence>
<dbReference type="SUPFAM" id="SSF56935">
    <property type="entry name" value="Porins"/>
    <property type="match status" value="1"/>
</dbReference>
<dbReference type="CDD" id="cd01347">
    <property type="entry name" value="ligand_gated_channel"/>
    <property type="match status" value="1"/>
</dbReference>
<keyword evidence="7" id="KW-0406">Ion transport</keyword>
<dbReference type="Pfam" id="PF00593">
    <property type="entry name" value="TonB_dep_Rec_b-barrel"/>
    <property type="match status" value="1"/>
</dbReference>
<evidence type="ECO:0000313" key="16">
    <source>
        <dbReference type="EMBL" id="PXW76258.1"/>
    </source>
</evidence>
<feature type="domain" description="TonB-dependent receptor plug" evidence="15">
    <location>
        <begin position="48"/>
        <end position="150"/>
    </location>
</feature>
<keyword evidence="8 12" id="KW-0798">TonB box</keyword>
<dbReference type="InterPro" id="IPR000531">
    <property type="entry name" value="Beta-barrel_TonB"/>
</dbReference>
<dbReference type="EMBL" id="QJJM01000005">
    <property type="protein sequence ID" value="PXW76258.1"/>
    <property type="molecule type" value="Genomic_DNA"/>
</dbReference>
<dbReference type="Gene3D" id="2.170.130.10">
    <property type="entry name" value="TonB-dependent receptor, plug domain"/>
    <property type="match status" value="1"/>
</dbReference>
<keyword evidence="5 11" id="KW-0812">Transmembrane</keyword>
<dbReference type="RefSeq" id="WP_110298311.1">
    <property type="nucleotide sequence ID" value="NZ_QJJM01000005.1"/>
</dbReference>
<dbReference type="InterPro" id="IPR036942">
    <property type="entry name" value="Beta-barrel_TonB_sf"/>
</dbReference>
<dbReference type="Pfam" id="PF07715">
    <property type="entry name" value="Plug"/>
    <property type="match status" value="1"/>
</dbReference>
<dbReference type="PANTHER" id="PTHR32552:SF81">
    <property type="entry name" value="TONB-DEPENDENT OUTER MEMBRANE RECEPTOR"/>
    <property type="match status" value="1"/>
</dbReference>
<dbReference type="Gene3D" id="2.40.170.20">
    <property type="entry name" value="TonB-dependent receptor, beta-barrel domain"/>
    <property type="match status" value="1"/>
</dbReference>
<evidence type="ECO:0000256" key="2">
    <source>
        <dbReference type="ARBA" id="ARBA00022448"/>
    </source>
</evidence>
<dbReference type="Proteomes" id="UP000248014">
    <property type="component" value="Unassembled WGS sequence"/>
</dbReference>
<dbReference type="AlphaFoldDB" id="A0A2V3V6A8"/>
<evidence type="ECO:0000256" key="5">
    <source>
        <dbReference type="ARBA" id="ARBA00022692"/>
    </source>
</evidence>
<sequence>MTHSFKACLLAVTALTSVSAMAQEAVPGAAAADSDVIIVTARKTEETLQEAPTTVSVVTAAAIDRLGLDNLTDIAKTVPGLVFDDTLGRDANRPVIRGQANILGQSGVAFFIDGIYYSGSLADYDVDTVERFEIVKGPQSALYGRNTYSGAINLISKMPSTTWTGRVQVDLAEDDRYEATANVRGPLAEGLGIVLGGRVLDNAGAFRNAFDGTRIGKQQSYSGYGALQFNNGGPFRASLRANYNVIDDGQPAIFAQSANANNCFPDNSALYRGQNRYFCGVIRPQQVNTDYRRQFVDPENVGLESKTLNAGLRLDFDFTDELTLTSLTGYNRRTANTKTDGDYSPNSFNMVIFAYGATGPAPAPIIPPRTTRFTAFATSVQDFSFSNRAVTDDWSQELRLAYEGDRLQLMLGGYYFDQSDVTRDTRVVPPGSLARAQSNSAAATASLCAQLPNCGIFTPIAVTAANLPESRNVNSFDIENKAIFGSATFDITDTLSFSAEGRYAEEKIRQSTLTFNNGQAIPAPRVVQATFKEFTPRFTLSWQATPDNLFYAVYAEGQKPGGFNSNQAIIAGFPTFQPEDNKTYEIGTKNTFFDGKLTANLALYHTEVTGYQITQNVSVPPNQVSLTRNGGDARINGAELELLIRPVRNFTVTANYSYVDAKFTAGTDENLGLINDLLDDRLANCSTGDEFPAVTGCQSRFGSIRGKRIPRAPEHTMFVDVDYRTPISDDWNFFVGSNVNMVSTSFDQVLNFAETGGSVVVDARLGVQSDRYRVMLYARNLFDEDSVAQILRYADANADLRRNFVAGLRPPRRIGILLTASF</sequence>
<evidence type="ECO:0000256" key="9">
    <source>
        <dbReference type="ARBA" id="ARBA00023136"/>
    </source>
</evidence>